<name>A0A0S2SPR1_9GAMM</name>
<sequence length="71" mass="7860">MQQAEGAEPFIEPGEQMVWSAFDAPLGQHSLIGRATVDEPEGMEPKSDSNWAAWLACRKSMVCSMHIKILN</sequence>
<dbReference type="KEGG" id="asr:WL1483_4231"/>
<dbReference type="PATRIC" id="fig|652.5.peg.2786"/>
<dbReference type="EMBL" id="CP013067">
    <property type="protein sequence ID" value="ALP43650.1"/>
    <property type="molecule type" value="Genomic_DNA"/>
</dbReference>
<dbReference type="Proteomes" id="UP000058114">
    <property type="component" value="Chromosome"/>
</dbReference>
<reference evidence="1 2" key="2">
    <citation type="journal article" date="2016" name="Genome Announc.">
        <title>Complete Genome Sequence of the Highly Virulent Aeromonas schubertii Strain WL1483, Isolated from Diseased Snakehead Fish (Channa argus) in China.</title>
        <authorList>
            <person name="Liu L."/>
            <person name="Li N."/>
            <person name="Zhang D."/>
            <person name="Fu X."/>
            <person name="Shi C."/>
            <person name="Lin Q."/>
            <person name="Hao G."/>
        </authorList>
    </citation>
    <scope>NUCLEOTIDE SEQUENCE [LARGE SCALE GENOMIC DNA]</scope>
    <source>
        <strain evidence="1 2">WL1483</strain>
    </source>
</reference>
<evidence type="ECO:0000313" key="1">
    <source>
        <dbReference type="EMBL" id="ALP43650.1"/>
    </source>
</evidence>
<reference evidence="2" key="1">
    <citation type="submission" date="2015-10" db="EMBL/GenBank/DDBJ databases">
        <title>Complete Genome Sequence of Aeromonas schubertii strain WL1483.</title>
        <authorList>
            <person name="Liu L."/>
        </authorList>
    </citation>
    <scope>NUCLEOTIDE SEQUENCE [LARGE SCALE GENOMIC DNA]</scope>
    <source>
        <strain evidence="2">WL1483</strain>
    </source>
</reference>
<gene>
    <name evidence="1" type="ORF">WL1483_4231</name>
</gene>
<evidence type="ECO:0000313" key="2">
    <source>
        <dbReference type="Proteomes" id="UP000058114"/>
    </source>
</evidence>
<dbReference type="AlphaFoldDB" id="A0A0S2SPR1"/>
<protein>
    <submittedName>
        <fullName evidence="1">Uncharacterized protein</fullName>
    </submittedName>
</protein>
<proteinExistence type="predicted"/>
<accession>A0A0S2SPR1</accession>
<organism evidence="1 2">
    <name type="scientific">Aeromonas schubertii</name>
    <dbReference type="NCBI Taxonomy" id="652"/>
    <lineage>
        <taxon>Bacteria</taxon>
        <taxon>Pseudomonadati</taxon>
        <taxon>Pseudomonadota</taxon>
        <taxon>Gammaproteobacteria</taxon>
        <taxon>Aeromonadales</taxon>
        <taxon>Aeromonadaceae</taxon>
        <taxon>Aeromonas</taxon>
    </lineage>
</organism>